<keyword evidence="4" id="KW-0645">Protease</keyword>
<name>A0ABS9ZT39_9SPHI</name>
<dbReference type="InterPro" id="IPR001995">
    <property type="entry name" value="Peptidase_A2_cat"/>
</dbReference>
<dbReference type="PROSITE" id="PS00141">
    <property type="entry name" value="ASP_PROTEASE"/>
    <property type="match status" value="1"/>
</dbReference>
<gene>
    <name evidence="4" type="ORF">MMF97_03430</name>
</gene>
<protein>
    <submittedName>
        <fullName evidence="4">Aspartyl protease family protein</fullName>
    </submittedName>
</protein>
<dbReference type="PROSITE" id="PS50106">
    <property type="entry name" value="PDZ"/>
    <property type="match status" value="1"/>
</dbReference>
<evidence type="ECO:0000313" key="5">
    <source>
        <dbReference type="Proteomes" id="UP001165460"/>
    </source>
</evidence>
<dbReference type="Gene3D" id="2.40.70.10">
    <property type="entry name" value="Acid Proteases"/>
    <property type="match status" value="2"/>
</dbReference>
<dbReference type="Proteomes" id="UP001165460">
    <property type="component" value="Unassembled WGS sequence"/>
</dbReference>
<dbReference type="RefSeq" id="WP_243359173.1">
    <property type="nucleotide sequence ID" value="NZ_JALGBH010000001.1"/>
</dbReference>
<dbReference type="PROSITE" id="PS50175">
    <property type="entry name" value="ASP_PROT_RETROV"/>
    <property type="match status" value="1"/>
</dbReference>
<evidence type="ECO:0000313" key="4">
    <source>
        <dbReference type="EMBL" id="MCJ0741751.1"/>
    </source>
</evidence>
<dbReference type="SUPFAM" id="SSF50630">
    <property type="entry name" value="Acid proteases"/>
    <property type="match status" value="1"/>
</dbReference>
<proteinExistence type="predicted"/>
<evidence type="ECO:0000259" key="2">
    <source>
        <dbReference type="PROSITE" id="PS50106"/>
    </source>
</evidence>
<dbReference type="InterPro" id="IPR036034">
    <property type="entry name" value="PDZ_sf"/>
</dbReference>
<comment type="caution">
    <text evidence="4">The sequence shown here is derived from an EMBL/GenBank/DDBJ whole genome shotgun (WGS) entry which is preliminary data.</text>
</comment>
<dbReference type="GO" id="GO:0006508">
    <property type="term" value="P:proteolysis"/>
    <property type="evidence" value="ECO:0007669"/>
    <property type="project" value="UniProtKB-KW"/>
</dbReference>
<dbReference type="InterPro" id="IPR021109">
    <property type="entry name" value="Peptidase_aspartic_dom_sf"/>
</dbReference>
<dbReference type="SMART" id="SM00228">
    <property type="entry name" value="PDZ"/>
    <property type="match status" value="1"/>
</dbReference>
<dbReference type="Gene3D" id="2.30.42.10">
    <property type="match status" value="1"/>
</dbReference>
<dbReference type="SUPFAM" id="SSF50156">
    <property type="entry name" value="PDZ domain-like"/>
    <property type="match status" value="1"/>
</dbReference>
<evidence type="ECO:0000256" key="1">
    <source>
        <dbReference type="ARBA" id="ARBA00022801"/>
    </source>
</evidence>
<feature type="domain" description="PDZ" evidence="2">
    <location>
        <begin position="290"/>
        <end position="365"/>
    </location>
</feature>
<accession>A0ABS9ZT39</accession>
<dbReference type="InterPro" id="IPR001478">
    <property type="entry name" value="PDZ"/>
</dbReference>
<feature type="domain" description="Peptidase A2" evidence="3">
    <location>
        <begin position="46"/>
        <end position="127"/>
    </location>
</feature>
<dbReference type="Pfam" id="PF17820">
    <property type="entry name" value="PDZ_6"/>
    <property type="match status" value="1"/>
</dbReference>
<reference evidence="4" key="1">
    <citation type="submission" date="2022-03" db="EMBL/GenBank/DDBJ databases">
        <authorList>
            <person name="Woo C.Y."/>
        </authorList>
    </citation>
    <scope>NUCLEOTIDE SEQUENCE</scope>
    <source>
        <strain evidence="4">CYS-01</strain>
    </source>
</reference>
<sequence>MITSVFKKAQAQYFQFPEHRKRQTLSFELVKNIAIIKLYINDKGPFNFILDTGVDPMVVTDPSLKESLKVNNTRKIMITGYDNTNTVEAYVTHELPVKIGDAEALNSPVVFLKEDVFNLSGYLGKKISGLIGYNFFSSFVIKINYINRTFTFYSPKKRVNPKGDKIPFEFINHKPHITAQIRFNQSTYPVKLIVDCGASHSLSLETFNNQSFAVPSPNIDANLGVGLTGVISGKKARIDWLKIGRFDFNNVISSFPELIPDSVKKIARNGNLGAEVLNRFNVTFDYANQAMYLKKNSRYTDPFEDDMMGIEIYMEEGPPSRYLITRVDEGSVAQKAGILPNDEIIALNFKPIDSYTIDEIANLFKARDGNAILMECWRKDQRIIKLIRLKKRI</sequence>
<organism evidence="4 5">
    <name type="scientific">Pedobacter montanisoli</name>
    <dbReference type="NCBI Taxonomy" id="2923277"/>
    <lineage>
        <taxon>Bacteria</taxon>
        <taxon>Pseudomonadati</taxon>
        <taxon>Bacteroidota</taxon>
        <taxon>Sphingobacteriia</taxon>
        <taxon>Sphingobacteriales</taxon>
        <taxon>Sphingobacteriaceae</taxon>
        <taxon>Pedobacter</taxon>
    </lineage>
</organism>
<evidence type="ECO:0000259" key="3">
    <source>
        <dbReference type="PROSITE" id="PS50175"/>
    </source>
</evidence>
<dbReference type="InterPro" id="IPR001969">
    <property type="entry name" value="Aspartic_peptidase_AS"/>
</dbReference>
<dbReference type="GO" id="GO:0008233">
    <property type="term" value="F:peptidase activity"/>
    <property type="evidence" value="ECO:0007669"/>
    <property type="project" value="UniProtKB-KW"/>
</dbReference>
<dbReference type="Pfam" id="PF13650">
    <property type="entry name" value="Asp_protease_2"/>
    <property type="match status" value="1"/>
</dbReference>
<dbReference type="EMBL" id="JALGBH010000001">
    <property type="protein sequence ID" value="MCJ0741751.1"/>
    <property type="molecule type" value="Genomic_DNA"/>
</dbReference>
<keyword evidence="5" id="KW-1185">Reference proteome</keyword>
<keyword evidence="1" id="KW-0378">Hydrolase</keyword>
<dbReference type="InterPro" id="IPR041489">
    <property type="entry name" value="PDZ_6"/>
</dbReference>